<organism evidence="3 4">
    <name type="scientific">Actinomadura harenae</name>
    <dbReference type="NCBI Taxonomy" id="2483351"/>
    <lineage>
        <taxon>Bacteria</taxon>
        <taxon>Bacillati</taxon>
        <taxon>Actinomycetota</taxon>
        <taxon>Actinomycetes</taxon>
        <taxon>Streptosporangiales</taxon>
        <taxon>Thermomonosporaceae</taxon>
        <taxon>Actinomadura</taxon>
    </lineage>
</organism>
<comment type="caution">
    <text evidence="3">The sequence shown here is derived from an EMBL/GenBank/DDBJ whole genome shotgun (WGS) entry which is preliminary data.</text>
</comment>
<dbReference type="AlphaFoldDB" id="A0A3M2MDL3"/>
<feature type="region of interest" description="Disordered" evidence="1">
    <location>
        <begin position="1"/>
        <end position="23"/>
    </location>
</feature>
<keyword evidence="4" id="KW-1185">Reference proteome</keyword>
<gene>
    <name evidence="3" type="ORF">EBO15_10250</name>
</gene>
<keyword evidence="2" id="KW-1133">Transmembrane helix</keyword>
<evidence type="ECO:0000256" key="2">
    <source>
        <dbReference type="SAM" id="Phobius"/>
    </source>
</evidence>
<dbReference type="Proteomes" id="UP000282674">
    <property type="component" value="Unassembled WGS sequence"/>
</dbReference>
<keyword evidence="2" id="KW-0812">Transmembrane</keyword>
<evidence type="ECO:0000313" key="4">
    <source>
        <dbReference type="Proteomes" id="UP000282674"/>
    </source>
</evidence>
<proteinExistence type="predicted"/>
<evidence type="ECO:0000313" key="3">
    <source>
        <dbReference type="EMBL" id="RMI45298.1"/>
    </source>
</evidence>
<protein>
    <submittedName>
        <fullName evidence="3">Uncharacterized protein</fullName>
    </submittedName>
</protein>
<reference evidence="3 4" key="1">
    <citation type="submission" date="2018-10" db="EMBL/GenBank/DDBJ databases">
        <title>Isolation from soil.</title>
        <authorList>
            <person name="Hu J."/>
        </authorList>
    </citation>
    <scope>NUCLEOTIDE SEQUENCE [LARGE SCALE GENOMIC DNA]</scope>
    <source>
        <strain evidence="3 4">NEAU-Ht49</strain>
    </source>
</reference>
<feature type="transmembrane region" description="Helical" evidence="2">
    <location>
        <begin position="28"/>
        <end position="48"/>
    </location>
</feature>
<sequence length="94" mass="9987">MTITLQPTSPPATRSPGAPAPDHPSSTALVGVLVLALIALFVAWRASLGTHPWTRCPKCKGDPRSYHPVFGRHFALCPHCNGSGRVLRKGAPPQ</sequence>
<name>A0A3M2MDL3_9ACTN</name>
<evidence type="ECO:0000256" key="1">
    <source>
        <dbReference type="SAM" id="MobiDB-lite"/>
    </source>
</evidence>
<accession>A0A3M2MDL3</accession>
<keyword evidence="2" id="KW-0472">Membrane</keyword>
<dbReference type="EMBL" id="RFFG01000014">
    <property type="protein sequence ID" value="RMI45298.1"/>
    <property type="molecule type" value="Genomic_DNA"/>
</dbReference>